<evidence type="ECO:0008006" key="4">
    <source>
        <dbReference type="Google" id="ProtNLM"/>
    </source>
</evidence>
<evidence type="ECO:0000256" key="1">
    <source>
        <dbReference type="SAM" id="MobiDB-lite"/>
    </source>
</evidence>
<reference evidence="2 3" key="1">
    <citation type="submission" date="2019-02" db="EMBL/GenBank/DDBJ databases">
        <title>Deep-cultivation of Planctomycetes and their phenomic and genomic characterization uncovers novel biology.</title>
        <authorList>
            <person name="Wiegand S."/>
            <person name="Jogler M."/>
            <person name="Boedeker C."/>
            <person name="Pinto D."/>
            <person name="Vollmers J."/>
            <person name="Rivas-Marin E."/>
            <person name="Kohn T."/>
            <person name="Peeters S.H."/>
            <person name="Heuer A."/>
            <person name="Rast P."/>
            <person name="Oberbeckmann S."/>
            <person name="Bunk B."/>
            <person name="Jeske O."/>
            <person name="Meyerdierks A."/>
            <person name="Storesund J.E."/>
            <person name="Kallscheuer N."/>
            <person name="Luecker S."/>
            <person name="Lage O.M."/>
            <person name="Pohl T."/>
            <person name="Merkel B.J."/>
            <person name="Hornburger P."/>
            <person name="Mueller R.-W."/>
            <person name="Bruemmer F."/>
            <person name="Labrenz M."/>
            <person name="Spormann A.M."/>
            <person name="Op den Camp H."/>
            <person name="Overmann J."/>
            <person name="Amann R."/>
            <person name="Jetten M.S.M."/>
            <person name="Mascher T."/>
            <person name="Medema M.H."/>
            <person name="Devos D.P."/>
            <person name="Kaster A.-K."/>
            <person name="Ovreas L."/>
            <person name="Rohde M."/>
            <person name="Galperin M.Y."/>
            <person name="Jogler C."/>
        </authorList>
    </citation>
    <scope>NUCLEOTIDE SEQUENCE [LARGE SCALE GENOMIC DNA]</scope>
    <source>
        <strain evidence="2 3">Pla163</strain>
    </source>
</reference>
<accession>A0A518CWC9</accession>
<keyword evidence="3" id="KW-1185">Reference proteome</keyword>
<dbReference type="Proteomes" id="UP000319342">
    <property type="component" value="Chromosome"/>
</dbReference>
<proteinExistence type="predicted"/>
<dbReference type="EMBL" id="CP036290">
    <property type="protein sequence ID" value="QDU83542.1"/>
    <property type="molecule type" value="Genomic_DNA"/>
</dbReference>
<feature type="region of interest" description="Disordered" evidence="1">
    <location>
        <begin position="58"/>
        <end position="79"/>
    </location>
</feature>
<name>A0A518CWC9_9BACT</name>
<gene>
    <name evidence="2" type="ORF">Pla163_06410</name>
</gene>
<evidence type="ECO:0000313" key="3">
    <source>
        <dbReference type="Proteomes" id="UP000319342"/>
    </source>
</evidence>
<dbReference type="AlphaFoldDB" id="A0A518CWC9"/>
<sequence>MRSRTTLALALVLLAVALVLVTLVVRGGSDGEGIASTGTSLTASTAESGDRGVGAALESGERVAASSDSTHRSAVPEPDPVARVESVGDRMRIRCIDATTGEAIEGAQLHRTDAPAFGGEALRDLRQPVASVVERGVAVEPAPDGSLWIERPYVRTWLAAVAPGHFGVLEIHVPTYEVEAVLEMVPRATIEVDVVDSMGAPVGGMPVRLDFTGLNDEGAQTWAGSLYLSTDADSGRASFELSQPWILAALRETGVVRARASMVSSEPVQIEFQADPLPTEPVVLTVPDFGSVVVEHRCERGELLPGAGIVDLARVGALGSAREWLLTGRAVFEFVEVDGRFTARTENSKVGAFDGPMVRGETIVVRVGRGEPRLVARIVDEFGAPLANVSVNMGAKRKQSSVTDEDGIAVLQMPDTGDLVDGFRTLTCFVLEDLGPRSVGRRGEGVFVLPTDFDRRVDTGTYHMGDVVLRAPPLLVHGRVVDPGDRGVAGVELAVRYWNGLYWADTDLRGWTDADGRFQIALPVETPEWLGTTDLVLAAISQIVSSATDLEFEVGDEVSMVVERRSRIEGVVRVSGTRATFPLRIQAIQTLDGDATPRLESARVVDDGSFEISLAAGIWSLQLVATVERGSWGGRTEEALALLDGLVVEAGERTRPPELDPWVVDLAPNTIQVQGPDGSLLVAGSAFLVRDGVSIGRAALANGVITIHDGDRALGLWIEAPGCAALFVPDASRLNRVALEAAPSLVVDVTFPDGSLPASAQLSARVRHDVPFEGRGLESGTVVEEGGARQLSFEQLPALGAAVLELTLRDSNEPAAWAPITIERRVDVLGGLEIQRVAVELTAAEIADALVERSGD</sequence>
<organism evidence="2 3">
    <name type="scientific">Rohdeia mirabilis</name>
    <dbReference type="NCBI Taxonomy" id="2528008"/>
    <lineage>
        <taxon>Bacteria</taxon>
        <taxon>Pseudomonadati</taxon>
        <taxon>Planctomycetota</taxon>
        <taxon>Planctomycetia</taxon>
        <taxon>Planctomycetia incertae sedis</taxon>
        <taxon>Rohdeia</taxon>
    </lineage>
</organism>
<evidence type="ECO:0000313" key="2">
    <source>
        <dbReference type="EMBL" id="QDU83542.1"/>
    </source>
</evidence>
<protein>
    <recommendedName>
        <fullName evidence="4">Nickel uptake substrate-specific transmembrane region</fullName>
    </recommendedName>
</protein>